<evidence type="ECO:0000313" key="3">
    <source>
        <dbReference type="Proteomes" id="UP000298663"/>
    </source>
</evidence>
<dbReference type="EMBL" id="AZBU02000001">
    <property type="protein sequence ID" value="TMS38077.1"/>
    <property type="molecule type" value="Genomic_DNA"/>
</dbReference>
<gene>
    <name evidence="2" type="ORF">L596_004880</name>
</gene>
<protein>
    <submittedName>
        <fullName evidence="2">Uncharacterized protein</fullName>
    </submittedName>
</protein>
<dbReference type="Proteomes" id="UP000298663">
    <property type="component" value="Chromosome X"/>
</dbReference>
<feature type="compositionally biased region" description="Polar residues" evidence="1">
    <location>
        <begin position="1"/>
        <end position="12"/>
    </location>
</feature>
<dbReference type="InterPro" id="IPR007727">
    <property type="entry name" value="Spo12"/>
</dbReference>
<organism evidence="2 3">
    <name type="scientific">Steinernema carpocapsae</name>
    <name type="common">Entomopathogenic nematode</name>
    <dbReference type="NCBI Taxonomy" id="34508"/>
    <lineage>
        <taxon>Eukaryota</taxon>
        <taxon>Metazoa</taxon>
        <taxon>Ecdysozoa</taxon>
        <taxon>Nematoda</taxon>
        <taxon>Chromadorea</taxon>
        <taxon>Rhabditida</taxon>
        <taxon>Tylenchina</taxon>
        <taxon>Panagrolaimomorpha</taxon>
        <taxon>Strongyloidoidea</taxon>
        <taxon>Steinernematidae</taxon>
        <taxon>Steinernema</taxon>
    </lineage>
</organism>
<feature type="region of interest" description="Disordered" evidence="1">
    <location>
        <begin position="81"/>
        <end position="109"/>
    </location>
</feature>
<keyword evidence="3" id="KW-1185">Reference proteome</keyword>
<dbReference type="AlphaFoldDB" id="A0A4U8V0S2"/>
<comment type="caution">
    <text evidence="2">The sequence shown here is derived from an EMBL/GenBank/DDBJ whole genome shotgun (WGS) entry which is preliminary data.</text>
</comment>
<name>A0A4U8V0S2_STECR</name>
<reference evidence="2 3" key="1">
    <citation type="journal article" date="2015" name="Genome Biol.">
        <title>Comparative genomics of Steinernema reveals deeply conserved gene regulatory networks.</title>
        <authorList>
            <person name="Dillman A.R."/>
            <person name="Macchietto M."/>
            <person name="Porter C.F."/>
            <person name="Rogers A."/>
            <person name="Williams B."/>
            <person name="Antoshechkin I."/>
            <person name="Lee M.M."/>
            <person name="Goodwin Z."/>
            <person name="Lu X."/>
            <person name="Lewis E.E."/>
            <person name="Goodrich-Blair H."/>
            <person name="Stock S.P."/>
            <person name="Adams B.J."/>
            <person name="Sternberg P.W."/>
            <person name="Mortazavi A."/>
        </authorList>
    </citation>
    <scope>NUCLEOTIDE SEQUENCE [LARGE SCALE GENOMIC DNA]</scope>
    <source>
        <strain evidence="2 3">ALL</strain>
    </source>
</reference>
<reference evidence="2 3" key="2">
    <citation type="journal article" date="2019" name="G3 (Bethesda)">
        <title>Hybrid Assembly of the Genome of the Entomopathogenic Nematode Steinernema carpocapsae Identifies the X-Chromosome.</title>
        <authorList>
            <person name="Serra L."/>
            <person name="Macchietto M."/>
            <person name="Macias-Munoz A."/>
            <person name="McGill C.J."/>
            <person name="Rodriguez I.M."/>
            <person name="Rodriguez B."/>
            <person name="Murad R."/>
            <person name="Mortazavi A."/>
        </authorList>
    </citation>
    <scope>NUCLEOTIDE SEQUENCE [LARGE SCALE GENOMIC DNA]</scope>
    <source>
        <strain evidence="2 3">ALL</strain>
    </source>
</reference>
<feature type="region of interest" description="Disordered" evidence="1">
    <location>
        <begin position="1"/>
        <end position="36"/>
    </location>
</feature>
<evidence type="ECO:0000256" key="1">
    <source>
        <dbReference type="SAM" id="MobiDB-lite"/>
    </source>
</evidence>
<accession>A0A4U8V0S2</accession>
<sequence length="109" mass="12039">MSAPAAQNTTENVAPESPERVEEQKMPNSKATPAIVRARQQRREFIISSPSDSIMSPCTKKLVGRTSRTQLSHPINILRAKQQRGIPKMANLNGGDAQQDDSEQSQQQN</sequence>
<proteinExistence type="predicted"/>
<evidence type="ECO:0000313" key="2">
    <source>
        <dbReference type="EMBL" id="TMS38077.1"/>
    </source>
</evidence>
<dbReference type="EMBL" id="CM016762">
    <property type="protein sequence ID" value="TMS38077.1"/>
    <property type="molecule type" value="Genomic_DNA"/>
</dbReference>
<dbReference type="Pfam" id="PF05032">
    <property type="entry name" value="Spo12"/>
    <property type="match status" value="1"/>
</dbReference>